<protein>
    <submittedName>
        <fullName evidence="1">Uncharacterized protein</fullName>
    </submittedName>
</protein>
<proteinExistence type="predicted"/>
<evidence type="ECO:0000313" key="1">
    <source>
        <dbReference type="EMBL" id="CAI0469159.1"/>
    </source>
</evidence>
<name>A0AAV0PEZ1_9ROSI</name>
<dbReference type="Proteomes" id="UP001154282">
    <property type="component" value="Unassembled WGS sequence"/>
</dbReference>
<evidence type="ECO:0000313" key="2">
    <source>
        <dbReference type="Proteomes" id="UP001154282"/>
    </source>
</evidence>
<keyword evidence="2" id="KW-1185">Reference proteome</keyword>
<reference evidence="1" key="1">
    <citation type="submission" date="2022-08" db="EMBL/GenBank/DDBJ databases">
        <authorList>
            <person name="Gutierrez-Valencia J."/>
        </authorList>
    </citation>
    <scope>NUCLEOTIDE SEQUENCE</scope>
</reference>
<dbReference type="EMBL" id="CAMGYJ010000008">
    <property type="protein sequence ID" value="CAI0469159.1"/>
    <property type="molecule type" value="Genomic_DNA"/>
</dbReference>
<organism evidence="1 2">
    <name type="scientific">Linum tenue</name>
    <dbReference type="NCBI Taxonomy" id="586396"/>
    <lineage>
        <taxon>Eukaryota</taxon>
        <taxon>Viridiplantae</taxon>
        <taxon>Streptophyta</taxon>
        <taxon>Embryophyta</taxon>
        <taxon>Tracheophyta</taxon>
        <taxon>Spermatophyta</taxon>
        <taxon>Magnoliopsida</taxon>
        <taxon>eudicotyledons</taxon>
        <taxon>Gunneridae</taxon>
        <taxon>Pentapetalae</taxon>
        <taxon>rosids</taxon>
        <taxon>fabids</taxon>
        <taxon>Malpighiales</taxon>
        <taxon>Linaceae</taxon>
        <taxon>Linum</taxon>
    </lineage>
</organism>
<gene>
    <name evidence="1" type="ORF">LITE_LOCUS38084</name>
</gene>
<dbReference type="AlphaFoldDB" id="A0AAV0PEZ1"/>
<accession>A0AAV0PEZ1</accession>
<sequence>MSFDEFVALNKFLAKVLHAFSNLERNLFSLFDTAKQGRISLHLNQFIYCTANCRI</sequence>
<comment type="caution">
    <text evidence="1">The sequence shown here is derived from an EMBL/GenBank/DDBJ whole genome shotgun (WGS) entry which is preliminary data.</text>
</comment>